<accession>A0ABW5AAY7</accession>
<dbReference type="EMBL" id="JBHUIX010000013">
    <property type="protein sequence ID" value="MFD2175114.1"/>
    <property type="molecule type" value="Genomic_DNA"/>
</dbReference>
<dbReference type="RefSeq" id="WP_377391311.1">
    <property type="nucleotide sequence ID" value="NZ_JBHUIX010000013.1"/>
</dbReference>
<keyword evidence="2" id="KW-1185">Reference proteome</keyword>
<organism evidence="1 2">
    <name type="scientific">Rhodobacter lacus</name>
    <dbReference type="NCBI Taxonomy" id="1641972"/>
    <lineage>
        <taxon>Bacteria</taxon>
        <taxon>Pseudomonadati</taxon>
        <taxon>Pseudomonadota</taxon>
        <taxon>Alphaproteobacteria</taxon>
        <taxon>Rhodobacterales</taxon>
        <taxon>Rhodobacter group</taxon>
        <taxon>Rhodobacter</taxon>
    </lineage>
</organism>
<gene>
    <name evidence="1" type="ORF">ACFSM0_13540</name>
</gene>
<reference evidence="2" key="1">
    <citation type="journal article" date="2019" name="Int. J. Syst. Evol. Microbiol.">
        <title>The Global Catalogue of Microorganisms (GCM) 10K type strain sequencing project: providing services to taxonomists for standard genome sequencing and annotation.</title>
        <authorList>
            <consortium name="The Broad Institute Genomics Platform"/>
            <consortium name="The Broad Institute Genome Sequencing Center for Infectious Disease"/>
            <person name="Wu L."/>
            <person name="Ma J."/>
        </authorList>
    </citation>
    <scope>NUCLEOTIDE SEQUENCE [LARGE SCALE GENOMIC DNA]</scope>
    <source>
        <strain evidence="2">CCUG 55131</strain>
    </source>
</reference>
<name>A0ABW5AAY7_9RHOB</name>
<evidence type="ECO:0000313" key="2">
    <source>
        <dbReference type="Proteomes" id="UP001597413"/>
    </source>
</evidence>
<evidence type="ECO:0000313" key="1">
    <source>
        <dbReference type="EMBL" id="MFD2175114.1"/>
    </source>
</evidence>
<sequence length="279" mass="29389">MTGQKIVLGDVDFGDSLALPVVRNHALQTNGSLFLVDFASATGALAAAPVNGSSVYNFAHDTAIGMVGSGTEASMAGSFEVRALARDALVELSGKGGLHILYSQLNNDTANRGIFMHLPEAVRAYIVANKGHTFGTAIWKRRTRIAKNAGLVYASLGAAPDYLQIFNGVAPYARVGTVFNSAGAGRNVVGNQLVTLCGNANGFAVNTSSYVLWGNSGPNNSFLNTAPGDLLYLMHVEDLTVSGVTEAQFHARHYEAWGEAFAEGGRLFGDTWTDPATFP</sequence>
<dbReference type="Proteomes" id="UP001597413">
    <property type="component" value="Unassembled WGS sequence"/>
</dbReference>
<protein>
    <submittedName>
        <fullName evidence="1">Uncharacterized protein</fullName>
    </submittedName>
</protein>
<comment type="caution">
    <text evidence="1">The sequence shown here is derived from an EMBL/GenBank/DDBJ whole genome shotgun (WGS) entry which is preliminary data.</text>
</comment>
<proteinExistence type="predicted"/>